<keyword evidence="3" id="KW-0560">Oxidoreductase</keyword>
<comment type="similarity">
    <text evidence="1">Belongs to the aspartyl/asparaginyl beta-hydroxylase family.</text>
</comment>
<dbReference type="GO" id="GO:0016020">
    <property type="term" value="C:membrane"/>
    <property type="evidence" value="ECO:0007669"/>
    <property type="project" value="TreeGrafter"/>
</dbReference>
<dbReference type="GO" id="GO:0051213">
    <property type="term" value="F:dioxygenase activity"/>
    <property type="evidence" value="ECO:0007669"/>
    <property type="project" value="UniProtKB-KW"/>
</dbReference>
<keyword evidence="2" id="KW-0223">Dioxygenase</keyword>
<dbReference type="AlphaFoldDB" id="A0A812U7G6"/>
<dbReference type="Proteomes" id="UP000604046">
    <property type="component" value="Unassembled WGS sequence"/>
</dbReference>
<dbReference type="SUPFAM" id="SSF51197">
    <property type="entry name" value="Clavaminate synthase-like"/>
    <property type="match status" value="1"/>
</dbReference>
<evidence type="ECO:0000313" key="6">
    <source>
        <dbReference type="Proteomes" id="UP000604046"/>
    </source>
</evidence>
<sequence length="729" mass="81804">ELERDLPHDLPLEEALSDALRQSPHWARGRALLAALCEAFVPQNRSCAAYQARIALRLNPKDEVALVVAASIEAKKMPVVFDCNCEDPSLQLVPHSNLGVAPYWYRMPEAAEAAKKTRAALRDRVVALLRRAMDVSFRGEIRAALAAQLGTAPEALELWREAVTQAPESRALLNRAIHHMESLGLAREAKELAAGAVKRGLWSHPDQRPHLFWPALPFNPFPGPELDSRLPRAAAAFAARLEELQTELLRAKIPYTAHSSPCPVGANCTEVLPGLFPRTVRYAGFWETGLIIGRDKPCSAQIPLTCRAIKEILETEGFTVIAATISTVFGPRSSIEPHASAVQGRLRLHCPVALPDGASILEVAGNPQRRHQEGECFWFDESVQHKATYSSVNNLPRTLLMIDIAHPALEDMSGEPTMVTDPFTSRYWHTFFPANPSKPLYASSPLEEEWLQHAQNWTRSPWVFCTKMKAKMLDQWLDGVEASLAKEHPAIFSLFWERSSNTLQWIEPLAGALRHPAAFCESYWRRVPEPLRWKKSFQEHQGDPGHKGGSLDMSLDYLFLSNAAWADKGRRLLFDAGANAFNTSLGWLADAYRKNGIIFDHLWGWEVNPPPTYCVPTEWISRLSFSTEPVVATQGVPNNPVHLMEQLCSPEDFCVFKLDIDEPRIERELVAQILRPGGLAERGVLDEFFWEDHFAFERYGLYGGEGEIQDTYQVLLALRKQGIRAHAWP</sequence>
<dbReference type="InterPro" id="IPR051821">
    <property type="entry name" value="Asp/Asn_beta-hydroxylase"/>
</dbReference>
<name>A0A812U7G6_9DINO</name>
<dbReference type="OrthoDB" id="9981477at2759"/>
<evidence type="ECO:0000313" key="5">
    <source>
        <dbReference type="EMBL" id="CAE7555537.1"/>
    </source>
</evidence>
<evidence type="ECO:0000256" key="1">
    <source>
        <dbReference type="ARBA" id="ARBA00007730"/>
    </source>
</evidence>
<evidence type="ECO:0000256" key="2">
    <source>
        <dbReference type="ARBA" id="ARBA00022964"/>
    </source>
</evidence>
<protein>
    <submittedName>
        <fullName evidence="5">Asphd2 protein</fullName>
    </submittedName>
</protein>
<proteinExistence type="inferred from homology"/>
<feature type="domain" description="Aspartyl/asparaginy/proline hydroxylase" evidence="4">
    <location>
        <begin position="296"/>
        <end position="407"/>
    </location>
</feature>
<dbReference type="InterPro" id="IPR007803">
    <property type="entry name" value="Asp/Arg/Pro-Hydrxlase"/>
</dbReference>
<dbReference type="Pfam" id="PF05118">
    <property type="entry name" value="Asp_Arg_Hydrox"/>
    <property type="match status" value="1"/>
</dbReference>
<accession>A0A812U7G6</accession>
<dbReference type="PANTHER" id="PTHR46332:SF5">
    <property type="entry name" value="ASPARTATE BETA-HYDROXYLASE DOMAIN CONTAINING 2"/>
    <property type="match status" value="1"/>
</dbReference>
<organism evidence="5 6">
    <name type="scientific">Symbiodinium natans</name>
    <dbReference type="NCBI Taxonomy" id="878477"/>
    <lineage>
        <taxon>Eukaryota</taxon>
        <taxon>Sar</taxon>
        <taxon>Alveolata</taxon>
        <taxon>Dinophyceae</taxon>
        <taxon>Suessiales</taxon>
        <taxon>Symbiodiniaceae</taxon>
        <taxon>Symbiodinium</taxon>
    </lineage>
</organism>
<gene>
    <name evidence="5" type="primary">asphd2</name>
    <name evidence="5" type="ORF">SNAT2548_LOCUS31216</name>
</gene>
<dbReference type="InterPro" id="IPR027443">
    <property type="entry name" value="IPNS-like_sf"/>
</dbReference>
<reference evidence="5" key="1">
    <citation type="submission" date="2021-02" db="EMBL/GenBank/DDBJ databases">
        <authorList>
            <person name="Dougan E. K."/>
            <person name="Rhodes N."/>
            <person name="Thang M."/>
            <person name="Chan C."/>
        </authorList>
    </citation>
    <scope>NUCLEOTIDE SEQUENCE</scope>
</reference>
<dbReference type="PANTHER" id="PTHR46332">
    <property type="entry name" value="ASPARTATE BETA-HYDROXYLASE DOMAIN-CONTAINING PROTEIN 2"/>
    <property type="match status" value="1"/>
</dbReference>
<evidence type="ECO:0000256" key="3">
    <source>
        <dbReference type="ARBA" id="ARBA00023002"/>
    </source>
</evidence>
<keyword evidence="6" id="KW-1185">Reference proteome</keyword>
<comment type="caution">
    <text evidence="5">The sequence shown here is derived from an EMBL/GenBank/DDBJ whole genome shotgun (WGS) entry which is preliminary data.</text>
</comment>
<dbReference type="EMBL" id="CAJNDS010002645">
    <property type="protein sequence ID" value="CAE7555537.1"/>
    <property type="molecule type" value="Genomic_DNA"/>
</dbReference>
<feature type="non-terminal residue" evidence="5">
    <location>
        <position position="729"/>
    </location>
</feature>
<evidence type="ECO:0000259" key="4">
    <source>
        <dbReference type="Pfam" id="PF05118"/>
    </source>
</evidence>
<dbReference type="Gene3D" id="2.60.120.330">
    <property type="entry name" value="B-lactam Antibiotic, Isopenicillin N Synthase, Chain"/>
    <property type="match status" value="1"/>
</dbReference>